<proteinExistence type="predicted"/>
<gene>
    <name evidence="7" type="ORF">IWZ03DRAFT_401697</name>
</gene>
<name>A0ABR1KG91_9PEZI</name>
<feature type="transmembrane region" description="Helical" evidence="6">
    <location>
        <begin position="126"/>
        <end position="147"/>
    </location>
</feature>
<feature type="transmembrane region" description="Helical" evidence="6">
    <location>
        <begin position="289"/>
        <end position="310"/>
    </location>
</feature>
<evidence type="ECO:0000256" key="5">
    <source>
        <dbReference type="ARBA" id="ARBA00023136"/>
    </source>
</evidence>
<protein>
    <submittedName>
        <fullName evidence="7">Major facilitator superfamily domain-containing protein</fullName>
    </submittedName>
</protein>
<dbReference type="PANTHER" id="PTHR43791:SF53">
    <property type="entry name" value="MAJOR FACILITATOR SUPERFAMILY (MFS) PROFILE DOMAIN-CONTAINING PROTEIN"/>
    <property type="match status" value="1"/>
</dbReference>
<feature type="transmembrane region" description="Helical" evidence="6">
    <location>
        <begin position="77"/>
        <end position="95"/>
    </location>
</feature>
<feature type="transmembrane region" description="Helical" evidence="6">
    <location>
        <begin position="102"/>
        <end position="120"/>
    </location>
</feature>
<reference evidence="7 8" key="1">
    <citation type="submission" date="2024-04" db="EMBL/GenBank/DDBJ databases">
        <title>Phyllosticta paracitricarpa is synonymous to the EU quarantine fungus P. citricarpa based on phylogenomic analyses.</title>
        <authorList>
            <consortium name="Lawrence Berkeley National Laboratory"/>
            <person name="Van Ingen-Buijs V.A."/>
            <person name="Van Westerhoven A.C."/>
            <person name="Haridas S."/>
            <person name="Skiadas P."/>
            <person name="Martin F."/>
            <person name="Groenewald J.Z."/>
            <person name="Crous P.W."/>
            <person name="Seidl M.F."/>
        </authorList>
    </citation>
    <scope>NUCLEOTIDE SEQUENCE [LARGE SCALE GENOMIC DNA]</scope>
    <source>
        <strain evidence="7 8">CBS 123371</strain>
    </source>
</reference>
<keyword evidence="5 6" id="KW-0472">Membrane</keyword>
<evidence type="ECO:0000313" key="8">
    <source>
        <dbReference type="Proteomes" id="UP001363622"/>
    </source>
</evidence>
<sequence length="447" mass="49659">MGEEKDEVFPLPSAEEVSTGSSVGVVVADWTGGEERVVKRRLDWHFVPLLTVLYLSCFLDRYAYIEGLRQDLRLMGHQFNLSLTTIFVLFGLVLMKRLGVPFLFIGFGLISLCTAFVGNFTDLMLARAFLGGFEGGVIPGFAFYLSLFYRRTELLFRISLFTSSTTTAGGLWWRNIFFFEGLITMLMGIVAIYFLVSTPSQCESLDEREKYTATERLLLDHRIDWMEPVQRRHVEAAIFNIKHDDPAILKDLGCTSIQAQLIPAPPFVISWFVSIAVAFASDRKRRRGVFIVPLALLGIVHFAVLISAPAVKDQHLAIFFAASGSISKGIIYLSWGIKNVDSPAVRSVAGGYITVLGTVAALTATWTYPLKNAPAYTQGHTINLGIYYLSVVTALLGIAYVHYENGARGKGRRDGRPDGFVERGGPVMGERLECLLGHRHPGLRYIP</sequence>
<feature type="transmembrane region" description="Helical" evidence="6">
    <location>
        <begin position="347"/>
        <end position="366"/>
    </location>
</feature>
<organism evidence="7 8">
    <name type="scientific">Phyllosticta citriasiana</name>
    <dbReference type="NCBI Taxonomy" id="595635"/>
    <lineage>
        <taxon>Eukaryota</taxon>
        <taxon>Fungi</taxon>
        <taxon>Dikarya</taxon>
        <taxon>Ascomycota</taxon>
        <taxon>Pezizomycotina</taxon>
        <taxon>Dothideomycetes</taxon>
        <taxon>Dothideomycetes incertae sedis</taxon>
        <taxon>Botryosphaeriales</taxon>
        <taxon>Phyllostictaceae</taxon>
        <taxon>Phyllosticta</taxon>
    </lineage>
</organism>
<evidence type="ECO:0000256" key="6">
    <source>
        <dbReference type="SAM" id="Phobius"/>
    </source>
</evidence>
<feature type="transmembrane region" description="Helical" evidence="6">
    <location>
        <begin position="316"/>
        <end position="335"/>
    </location>
</feature>
<feature type="transmembrane region" description="Helical" evidence="6">
    <location>
        <begin position="178"/>
        <end position="196"/>
    </location>
</feature>
<keyword evidence="4 6" id="KW-1133">Transmembrane helix</keyword>
<dbReference type="EMBL" id="JBBPHU010000012">
    <property type="protein sequence ID" value="KAK7511381.1"/>
    <property type="molecule type" value="Genomic_DNA"/>
</dbReference>
<dbReference type="Gene3D" id="1.20.1250.20">
    <property type="entry name" value="MFS general substrate transporter like domains"/>
    <property type="match status" value="2"/>
</dbReference>
<keyword evidence="8" id="KW-1185">Reference proteome</keyword>
<evidence type="ECO:0000256" key="4">
    <source>
        <dbReference type="ARBA" id="ARBA00022989"/>
    </source>
</evidence>
<dbReference type="Proteomes" id="UP001363622">
    <property type="component" value="Unassembled WGS sequence"/>
</dbReference>
<dbReference type="PANTHER" id="PTHR43791">
    <property type="entry name" value="PERMEASE-RELATED"/>
    <property type="match status" value="1"/>
</dbReference>
<comment type="caution">
    <text evidence="7">The sequence shown here is derived from an EMBL/GenBank/DDBJ whole genome shotgun (WGS) entry which is preliminary data.</text>
</comment>
<dbReference type="SUPFAM" id="SSF103473">
    <property type="entry name" value="MFS general substrate transporter"/>
    <property type="match status" value="1"/>
</dbReference>
<evidence type="ECO:0000256" key="3">
    <source>
        <dbReference type="ARBA" id="ARBA00022692"/>
    </source>
</evidence>
<comment type="subcellular location">
    <subcellularLocation>
        <location evidence="1">Membrane</location>
        <topology evidence="1">Multi-pass membrane protein</topology>
    </subcellularLocation>
</comment>
<keyword evidence="3 6" id="KW-0812">Transmembrane</keyword>
<evidence type="ECO:0000256" key="1">
    <source>
        <dbReference type="ARBA" id="ARBA00004141"/>
    </source>
</evidence>
<evidence type="ECO:0000256" key="2">
    <source>
        <dbReference type="ARBA" id="ARBA00022448"/>
    </source>
</evidence>
<evidence type="ECO:0000313" key="7">
    <source>
        <dbReference type="EMBL" id="KAK7511381.1"/>
    </source>
</evidence>
<feature type="transmembrane region" description="Helical" evidence="6">
    <location>
        <begin position="386"/>
        <end position="403"/>
    </location>
</feature>
<keyword evidence="2" id="KW-0813">Transport</keyword>
<accession>A0ABR1KG91</accession>
<dbReference type="InterPro" id="IPR036259">
    <property type="entry name" value="MFS_trans_sf"/>
</dbReference>
<feature type="transmembrane region" description="Helical" evidence="6">
    <location>
        <begin position="46"/>
        <end position="65"/>
    </location>
</feature>